<comment type="catalytic activity">
    <reaction evidence="14">
        <text>L-threonyl-[protein] + ATP = O-phospho-L-threonyl-[protein] + ADP + H(+)</text>
        <dbReference type="Rhea" id="RHEA:46608"/>
        <dbReference type="Rhea" id="RHEA-COMP:11060"/>
        <dbReference type="Rhea" id="RHEA-COMP:11605"/>
        <dbReference type="ChEBI" id="CHEBI:15378"/>
        <dbReference type="ChEBI" id="CHEBI:30013"/>
        <dbReference type="ChEBI" id="CHEBI:30616"/>
        <dbReference type="ChEBI" id="CHEBI:61977"/>
        <dbReference type="ChEBI" id="CHEBI:456216"/>
    </reaction>
</comment>
<dbReference type="GO" id="GO:0005886">
    <property type="term" value="C:plasma membrane"/>
    <property type="evidence" value="ECO:0007669"/>
    <property type="project" value="TreeGrafter"/>
</dbReference>
<name>A0AA38SRY5_9ASTR</name>
<dbReference type="FunFam" id="1.10.510.10:FF:000084">
    <property type="entry name" value="Wall-associated receptor kinase 2"/>
    <property type="match status" value="1"/>
</dbReference>
<evidence type="ECO:0000256" key="16">
    <source>
        <dbReference type="SAM" id="SignalP"/>
    </source>
</evidence>
<dbReference type="InterPro" id="IPR000719">
    <property type="entry name" value="Prot_kinase_dom"/>
</dbReference>
<accession>A0AA38SRY5</accession>
<evidence type="ECO:0000256" key="14">
    <source>
        <dbReference type="ARBA" id="ARBA00047951"/>
    </source>
</evidence>
<evidence type="ECO:0000256" key="2">
    <source>
        <dbReference type="ARBA" id="ARBA00022527"/>
    </source>
</evidence>
<dbReference type="Pfam" id="PF00069">
    <property type="entry name" value="Pkinase"/>
    <property type="match status" value="1"/>
</dbReference>
<evidence type="ECO:0000256" key="1">
    <source>
        <dbReference type="ARBA" id="ARBA00004479"/>
    </source>
</evidence>
<comment type="subcellular location">
    <subcellularLocation>
        <location evidence="1">Membrane</location>
        <topology evidence="1">Single-pass type I membrane protein</topology>
    </subcellularLocation>
</comment>
<evidence type="ECO:0000256" key="7">
    <source>
        <dbReference type="ARBA" id="ARBA00022777"/>
    </source>
</evidence>
<dbReference type="PANTHER" id="PTHR27005">
    <property type="entry name" value="WALL-ASSOCIATED RECEPTOR KINASE-LIKE 21"/>
    <property type="match status" value="1"/>
</dbReference>
<keyword evidence="11" id="KW-1015">Disulfide bond</keyword>
<evidence type="ECO:0000256" key="10">
    <source>
        <dbReference type="ARBA" id="ARBA00023136"/>
    </source>
</evidence>
<protein>
    <recommendedName>
        <fullName evidence="17">Protein kinase domain-containing protein</fullName>
    </recommendedName>
</protein>
<evidence type="ECO:0000256" key="9">
    <source>
        <dbReference type="ARBA" id="ARBA00022989"/>
    </source>
</evidence>
<keyword evidence="2" id="KW-0723">Serine/threonine-protein kinase</keyword>
<evidence type="ECO:0000256" key="8">
    <source>
        <dbReference type="ARBA" id="ARBA00022840"/>
    </source>
</evidence>
<keyword evidence="6" id="KW-0547">Nucleotide-binding</keyword>
<evidence type="ECO:0000256" key="13">
    <source>
        <dbReference type="ARBA" id="ARBA00047558"/>
    </source>
</evidence>
<proteinExistence type="predicted"/>
<dbReference type="CDD" id="cd14066">
    <property type="entry name" value="STKc_IRAK"/>
    <property type="match status" value="1"/>
</dbReference>
<evidence type="ECO:0000256" key="6">
    <source>
        <dbReference type="ARBA" id="ARBA00022741"/>
    </source>
</evidence>
<feature type="signal peptide" evidence="16">
    <location>
        <begin position="1"/>
        <end position="27"/>
    </location>
</feature>
<evidence type="ECO:0000256" key="15">
    <source>
        <dbReference type="SAM" id="Phobius"/>
    </source>
</evidence>
<evidence type="ECO:0000256" key="11">
    <source>
        <dbReference type="ARBA" id="ARBA00023157"/>
    </source>
</evidence>
<dbReference type="Pfam" id="PF13947">
    <property type="entry name" value="GUB_WAK_bind"/>
    <property type="match status" value="1"/>
</dbReference>
<evidence type="ECO:0000313" key="19">
    <source>
        <dbReference type="Proteomes" id="UP001172457"/>
    </source>
</evidence>
<dbReference type="AlphaFoldDB" id="A0AA38SRY5"/>
<keyword evidence="7" id="KW-0418">Kinase</keyword>
<evidence type="ECO:0000256" key="3">
    <source>
        <dbReference type="ARBA" id="ARBA00022679"/>
    </source>
</evidence>
<dbReference type="InterPro" id="IPR008271">
    <property type="entry name" value="Ser/Thr_kinase_AS"/>
</dbReference>
<dbReference type="SUPFAM" id="SSF56112">
    <property type="entry name" value="Protein kinase-like (PK-like)"/>
    <property type="match status" value="1"/>
</dbReference>
<keyword evidence="4 15" id="KW-0812">Transmembrane</keyword>
<organism evidence="18 19">
    <name type="scientific">Centaurea solstitialis</name>
    <name type="common">yellow star-thistle</name>
    <dbReference type="NCBI Taxonomy" id="347529"/>
    <lineage>
        <taxon>Eukaryota</taxon>
        <taxon>Viridiplantae</taxon>
        <taxon>Streptophyta</taxon>
        <taxon>Embryophyta</taxon>
        <taxon>Tracheophyta</taxon>
        <taxon>Spermatophyta</taxon>
        <taxon>Magnoliopsida</taxon>
        <taxon>eudicotyledons</taxon>
        <taxon>Gunneridae</taxon>
        <taxon>Pentapetalae</taxon>
        <taxon>asterids</taxon>
        <taxon>campanulids</taxon>
        <taxon>Asterales</taxon>
        <taxon>Asteraceae</taxon>
        <taxon>Carduoideae</taxon>
        <taxon>Cardueae</taxon>
        <taxon>Centaureinae</taxon>
        <taxon>Centaurea</taxon>
    </lineage>
</organism>
<evidence type="ECO:0000259" key="17">
    <source>
        <dbReference type="PROSITE" id="PS50011"/>
    </source>
</evidence>
<dbReference type="GO" id="GO:0004674">
    <property type="term" value="F:protein serine/threonine kinase activity"/>
    <property type="evidence" value="ECO:0007669"/>
    <property type="project" value="UniProtKB-KW"/>
</dbReference>
<dbReference type="GO" id="GO:0007166">
    <property type="term" value="P:cell surface receptor signaling pathway"/>
    <property type="evidence" value="ECO:0007669"/>
    <property type="project" value="InterPro"/>
</dbReference>
<dbReference type="InterPro" id="IPR045274">
    <property type="entry name" value="WAK-like"/>
</dbReference>
<keyword evidence="8" id="KW-0067">ATP-binding</keyword>
<reference evidence="18" key="1">
    <citation type="submission" date="2023-03" db="EMBL/GenBank/DDBJ databases">
        <title>Chromosome-scale reference genome and RAD-based genetic map of yellow starthistle (Centaurea solstitialis) reveal putative structural variation and QTLs associated with invader traits.</title>
        <authorList>
            <person name="Reatini B."/>
            <person name="Cang F.A."/>
            <person name="Jiang Q."/>
            <person name="Mckibben M.T.W."/>
            <person name="Barker M.S."/>
            <person name="Rieseberg L.H."/>
            <person name="Dlugosch K.M."/>
        </authorList>
    </citation>
    <scope>NUCLEOTIDE SEQUENCE</scope>
    <source>
        <strain evidence="18">CAN-66</strain>
        <tissue evidence="18">Leaf</tissue>
    </source>
</reference>
<dbReference type="PROSITE" id="PS00108">
    <property type="entry name" value="PROTEIN_KINASE_ST"/>
    <property type="match status" value="1"/>
</dbReference>
<evidence type="ECO:0000256" key="5">
    <source>
        <dbReference type="ARBA" id="ARBA00022729"/>
    </source>
</evidence>
<keyword evidence="12" id="KW-0325">Glycoprotein</keyword>
<dbReference type="PANTHER" id="PTHR27005:SF405">
    <property type="entry name" value="PROTEIN KINASE DOMAIN-CONTAINING PROTEIN"/>
    <property type="match status" value="1"/>
</dbReference>
<dbReference type="SMART" id="SM00220">
    <property type="entry name" value="S_TKc"/>
    <property type="match status" value="1"/>
</dbReference>
<dbReference type="InterPro" id="IPR011009">
    <property type="entry name" value="Kinase-like_dom_sf"/>
</dbReference>
<dbReference type="PROSITE" id="PS50011">
    <property type="entry name" value="PROTEIN_KINASE_DOM"/>
    <property type="match status" value="1"/>
</dbReference>
<dbReference type="Gene3D" id="3.30.200.20">
    <property type="entry name" value="Phosphorylase Kinase, domain 1"/>
    <property type="match status" value="1"/>
</dbReference>
<dbReference type="GO" id="GO:0030247">
    <property type="term" value="F:polysaccharide binding"/>
    <property type="evidence" value="ECO:0007669"/>
    <property type="project" value="InterPro"/>
</dbReference>
<dbReference type="Gene3D" id="1.10.510.10">
    <property type="entry name" value="Transferase(Phosphotransferase) domain 1"/>
    <property type="match status" value="1"/>
</dbReference>
<dbReference type="FunFam" id="3.30.200.20:FF:000043">
    <property type="entry name" value="Wall-associated receptor kinase 2"/>
    <property type="match status" value="1"/>
</dbReference>
<feature type="transmembrane region" description="Helical" evidence="15">
    <location>
        <begin position="333"/>
        <end position="358"/>
    </location>
</feature>
<dbReference type="GO" id="GO:0005524">
    <property type="term" value="F:ATP binding"/>
    <property type="evidence" value="ECO:0007669"/>
    <property type="project" value="UniProtKB-KW"/>
</dbReference>
<gene>
    <name evidence="18" type="ORF">OSB04_027776</name>
</gene>
<dbReference type="Proteomes" id="UP001172457">
    <property type="component" value="Chromosome 7"/>
</dbReference>
<keyword evidence="19" id="KW-1185">Reference proteome</keyword>
<sequence length="724" mass="80749">MVVKKMKQFQLVHLVILVLLTTSFTEALSYAKRGCKDTCGEVSIPYPFGIGAGCSINEWYNIDCNNSTPYLSAFSNMEVLWVSLEIQMVVINVPLIADRQNPVLNSSNILTSDHGESPFLFCKLHNKLVVEGCGHALMSMHDGTIVNGCSSTCHSNDTIFGDINKCFGDGCCQTTIPHYLESFTLNLTCLESAAGGYEVCRSAFLMNDNSVFGKNFSLRSIPRDGGSVPIGFFWTLTERDYLELNGCSVIDMNISVNVGDPTLMKSFKCECGVGRYGNPYLEDGCEVPESCEGCELTGGRCIYETTVMDGIQFRGFNCLNGTISDHVFGSNKISVGVILGISISMGLLFMTFISYLLYKVIKKTKVKRQKERFFKRNGGLLIKQQEATYNTGLVDRQTILFTSKELEKATDHFNDNRILGRGGQGTVYKGMLADGRIVAVKKSKVVDERQLEQFINEVVVLSQVNHRNVVKLLGCCLETDVPLLVSEFIPNGTLYDLIHDDTIPFSWNMRLQIATEVAGALSYLHSATSIPIYHRDIKTTNILLDEKFRAKISDFGTSRFVSIDETHLTTLVRGTFGYMDPEYFQSSQLTEKSDVYSFGVVLLELLTREKPISLTRFVENKTLAMHFTLAMEDGSVMSILDTKIVEEGCRDELLAVANLAMRCLNFNGKYRPTMKEVATELEGMRMLHMPPTVETNFGQLNYNDDQCLTYDGSTTTMSFKSTPE</sequence>
<keyword evidence="3" id="KW-0808">Transferase</keyword>
<keyword evidence="9 15" id="KW-1133">Transmembrane helix</keyword>
<feature type="domain" description="Protein kinase" evidence="17">
    <location>
        <begin position="413"/>
        <end position="687"/>
    </location>
</feature>
<comment type="catalytic activity">
    <reaction evidence="13">
        <text>L-seryl-[protein] + ATP = O-phospho-L-seryl-[protein] + ADP + H(+)</text>
        <dbReference type="Rhea" id="RHEA:17989"/>
        <dbReference type="Rhea" id="RHEA-COMP:9863"/>
        <dbReference type="Rhea" id="RHEA-COMP:11604"/>
        <dbReference type="ChEBI" id="CHEBI:15378"/>
        <dbReference type="ChEBI" id="CHEBI:29999"/>
        <dbReference type="ChEBI" id="CHEBI:30616"/>
        <dbReference type="ChEBI" id="CHEBI:83421"/>
        <dbReference type="ChEBI" id="CHEBI:456216"/>
    </reaction>
</comment>
<keyword evidence="10 15" id="KW-0472">Membrane</keyword>
<dbReference type="InterPro" id="IPR025287">
    <property type="entry name" value="WAK_GUB"/>
</dbReference>
<evidence type="ECO:0000313" key="18">
    <source>
        <dbReference type="EMBL" id="KAJ9541270.1"/>
    </source>
</evidence>
<dbReference type="EMBL" id="JARYMX010000007">
    <property type="protein sequence ID" value="KAJ9541270.1"/>
    <property type="molecule type" value="Genomic_DNA"/>
</dbReference>
<keyword evidence="5 16" id="KW-0732">Signal</keyword>
<comment type="caution">
    <text evidence="18">The sequence shown here is derived from an EMBL/GenBank/DDBJ whole genome shotgun (WGS) entry which is preliminary data.</text>
</comment>
<evidence type="ECO:0000256" key="12">
    <source>
        <dbReference type="ARBA" id="ARBA00023180"/>
    </source>
</evidence>
<feature type="chain" id="PRO_5041280120" description="Protein kinase domain-containing protein" evidence="16">
    <location>
        <begin position="28"/>
        <end position="724"/>
    </location>
</feature>
<evidence type="ECO:0000256" key="4">
    <source>
        <dbReference type="ARBA" id="ARBA00022692"/>
    </source>
</evidence>